<comment type="caution">
    <text evidence="3">The sequence shown here is derived from an EMBL/GenBank/DDBJ whole genome shotgun (WGS) entry which is preliminary data.</text>
</comment>
<name>A0A4D9CZ07_9STRA</name>
<reference evidence="3 4" key="1">
    <citation type="submission" date="2019-01" db="EMBL/GenBank/DDBJ databases">
        <title>Nuclear Genome Assembly of the Microalgal Biofuel strain Nannochloropsis salina CCMP1776.</title>
        <authorList>
            <person name="Hovde B."/>
        </authorList>
    </citation>
    <scope>NUCLEOTIDE SEQUENCE [LARGE SCALE GENOMIC DNA]</scope>
    <source>
        <strain evidence="3 4">CCMP1776</strain>
    </source>
</reference>
<evidence type="ECO:0000256" key="1">
    <source>
        <dbReference type="ARBA" id="ARBA00025788"/>
    </source>
</evidence>
<keyword evidence="4" id="KW-1185">Reference proteome</keyword>
<dbReference type="SUPFAM" id="SSF49785">
    <property type="entry name" value="Galactose-binding domain-like"/>
    <property type="match status" value="1"/>
</dbReference>
<dbReference type="OrthoDB" id="2635at2759"/>
<accession>A0A4D9CZ07</accession>
<gene>
    <name evidence="3" type="ORF">NSK_004876</name>
</gene>
<dbReference type="InterPro" id="IPR037047">
    <property type="entry name" value="PITH_dom_sf"/>
</dbReference>
<proteinExistence type="inferred from homology"/>
<dbReference type="Gene3D" id="2.60.120.470">
    <property type="entry name" value="PITH domain"/>
    <property type="match status" value="1"/>
</dbReference>
<evidence type="ECO:0000259" key="2">
    <source>
        <dbReference type="PROSITE" id="PS51532"/>
    </source>
</evidence>
<dbReference type="AlphaFoldDB" id="A0A4D9CZ07"/>
<dbReference type="EMBL" id="SDOX01000021">
    <property type="protein sequence ID" value="TFJ83774.1"/>
    <property type="molecule type" value="Genomic_DNA"/>
</dbReference>
<dbReference type="InterPro" id="IPR010400">
    <property type="entry name" value="PITH_dom"/>
</dbReference>
<sequence>MSCRGDHIDSCGHGHAHAHGEECDHEAEDPDGQSMFAAIDTSKVRCLNENEIGACLHPFKPYNKRREPEPRLDSHDDDPELLLFVPFTRIVKLKSINIIGGHAGEGTAPTKIKLFVNRDDIDFGNCNELMAAQELELVANAAAMGDGGGIDYPLKVSKFQNVSSLTVFFSENGGGDVTSVSYLGFKGEITSVRHGVVECVYESAPQAADHKQDAGEHLMPDVAGN</sequence>
<evidence type="ECO:0000313" key="3">
    <source>
        <dbReference type="EMBL" id="TFJ83774.1"/>
    </source>
</evidence>
<protein>
    <recommendedName>
        <fullName evidence="2">PITH domain-containing protein</fullName>
    </recommendedName>
</protein>
<feature type="domain" description="PITH" evidence="2">
    <location>
        <begin position="24"/>
        <end position="205"/>
    </location>
</feature>
<evidence type="ECO:0000313" key="4">
    <source>
        <dbReference type="Proteomes" id="UP000355283"/>
    </source>
</evidence>
<organism evidence="3 4">
    <name type="scientific">Nannochloropsis salina CCMP1776</name>
    <dbReference type="NCBI Taxonomy" id="1027361"/>
    <lineage>
        <taxon>Eukaryota</taxon>
        <taxon>Sar</taxon>
        <taxon>Stramenopiles</taxon>
        <taxon>Ochrophyta</taxon>
        <taxon>Eustigmatophyceae</taxon>
        <taxon>Eustigmatales</taxon>
        <taxon>Monodopsidaceae</taxon>
        <taxon>Microchloropsis</taxon>
        <taxon>Microchloropsis salina</taxon>
    </lineage>
</organism>
<dbReference type="Pfam" id="PF06201">
    <property type="entry name" value="PITH"/>
    <property type="match status" value="1"/>
</dbReference>
<dbReference type="PROSITE" id="PS51532">
    <property type="entry name" value="PITH"/>
    <property type="match status" value="1"/>
</dbReference>
<dbReference type="InterPro" id="IPR008979">
    <property type="entry name" value="Galactose-bd-like_sf"/>
</dbReference>
<dbReference type="PANTHER" id="PTHR12175:SF1">
    <property type="entry name" value="PITH DOMAIN-CONTAINING PROTEIN 1"/>
    <property type="match status" value="1"/>
</dbReference>
<dbReference type="PANTHER" id="PTHR12175">
    <property type="entry name" value="AD039 HT014 THIOREDOXIN FAMILY TRP26"/>
    <property type="match status" value="1"/>
</dbReference>
<dbReference type="Proteomes" id="UP000355283">
    <property type="component" value="Unassembled WGS sequence"/>
</dbReference>
<dbReference type="InterPro" id="IPR045099">
    <property type="entry name" value="PITH1-like"/>
</dbReference>
<comment type="similarity">
    <text evidence="1">Belongs to the PITHD1 family.</text>
</comment>
<dbReference type="GO" id="GO:0005737">
    <property type="term" value="C:cytoplasm"/>
    <property type="evidence" value="ECO:0007669"/>
    <property type="project" value="UniProtKB-ARBA"/>
</dbReference>